<proteinExistence type="predicted"/>
<reference evidence="4 5" key="1">
    <citation type="submission" date="2020-07" db="EMBL/GenBank/DDBJ databases">
        <title>Description of Limosilactobacillus balticus sp. nov., Limosilactobacillus agrestis sp. nov., Limosilactobacillus albertensis sp. nov., Limosilactobacillus rudii sp. nov., Limosilactobacillus fastidiosus sp. nov., five novel Limosilactobacillus species isolated from the vertebrate gastrointestinal tract, and proposal of 6 subspecies of Limosilactobacillus reuteri adapted to the gastrointestinal tract of specific vertebrate hosts.</title>
        <authorList>
            <person name="Li F."/>
            <person name="Cheng C."/>
            <person name="Zheng J."/>
            <person name="Quevedo R.M."/>
            <person name="Li J."/>
            <person name="Roos S."/>
            <person name="Gaenzle M.G."/>
            <person name="Walter J."/>
        </authorList>
    </citation>
    <scope>NUCLEOTIDE SEQUENCE [LARGE SCALE GENOMIC DNA]</scope>
    <source>
        <strain evidence="4 5">WF-MO7-1</strain>
    </source>
</reference>
<dbReference type="EMBL" id="JACIUZ010000044">
    <property type="protein sequence ID" value="MBB1063642.1"/>
    <property type="molecule type" value="Genomic_DNA"/>
</dbReference>
<dbReference type="InterPro" id="IPR010090">
    <property type="entry name" value="Phage_tape_meas"/>
</dbReference>
<dbReference type="NCBIfam" id="TIGR01760">
    <property type="entry name" value="tape_meas_TP901"/>
    <property type="match status" value="1"/>
</dbReference>
<evidence type="ECO:0000256" key="1">
    <source>
        <dbReference type="ARBA" id="ARBA00022612"/>
    </source>
</evidence>
<dbReference type="SUPFAM" id="SSF53955">
    <property type="entry name" value="Lysozyme-like"/>
    <property type="match status" value="1"/>
</dbReference>
<name>A0ABR6E979_9LACO</name>
<evidence type="ECO:0000313" key="4">
    <source>
        <dbReference type="EMBL" id="MBB1063642.1"/>
    </source>
</evidence>
<dbReference type="PANTHER" id="PTHR37813:SF1">
    <property type="entry name" value="FELS-2 PROPHAGE PROTEIN"/>
    <property type="match status" value="1"/>
</dbReference>
<dbReference type="RefSeq" id="WP_182583283.1">
    <property type="nucleotide sequence ID" value="NZ_JACIUZ010000044.1"/>
</dbReference>
<organism evidence="4 5">
    <name type="scientific">Limosilactobacillus fastidiosus</name>
    <dbReference type="NCBI Taxonomy" id="2759855"/>
    <lineage>
        <taxon>Bacteria</taxon>
        <taxon>Bacillati</taxon>
        <taxon>Bacillota</taxon>
        <taxon>Bacilli</taxon>
        <taxon>Lactobacillales</taxon>
        <taxon>Lactobacillaceae</taxon>
        <taxon>Limosilactobacillus</taxon>
    </lineage>
</organism>
<keyword evidence="2" id="KW-0175">Coiled coil</keyword>
<sequence length="1410" mass="155889">MKVQNEMSTRISVETVAAIGSLKAFRNAVTATSNAWRAQETALKNSGNYSEAIRSRISGLNKVMELQRAKIKELRSEQEGLDTSNRKQATQFLKLEKQISQANKQLASYDSQARRAKTAATYQVSGLASLQSAYRSAQSASNAYVERLRAEGKSASASVTRYRSLKTSLVNLESQYRKQEFMLKQVANASGKDSEAYRKQKEQLDKTATSIAKTKSEMKSLRGTVASLQPTGINRIDNAVLKINDHTSRMKTKFKDAFTNIRQGASGVANTLGVITVGLVDAAKKASSLQKTYVENQNLMTTAGEKSADAQKEVNQMYSQGEKLSVQYGVSQKSISDGYQTLIKRGYDGKQSLGAMNSILKASKASGDDFDDTMRVTTSTLEAFGMKVNSTGGMMKNTAKVADTLAKAADVTSTSFKDIGEAMTYAGPSAKATGVSLKETSAILGVLSNNGLEATQAGTGLQRILTRLAAPTDTAKASLKKYNMSIDDFKTKSGKLKPVGDIFKEINKHVPKAERLEFFNKVFGQTAQNAASILSSSTKDLDHVNNQLKTAYKEDYAGKLAEKNMKSAKNSSDRFKYAMQAVQIELGRNMLPAISKASQSMAEAFMRKDTQNGMKAIAKGIGSIASALVSFVTLIGKHTTTVKVFGSALLLAFANLKVLEGIGRIKNAISILSGLKATTKIVKAFSFGIRGIGTALKVVTAGFNPWVIAIEAVVVAFTLLYKHSKKFRKFVNGLAKSAKSGLKKLGGFFKSAFSNIGKTMQKHNKEQAKYQRQEIKQRQQTAKRVSKTVTNMWRGIKKTTRTAWRNQMKENQRGLKDAHKTWNTMSRNVQRTSKNMWNRASRDARNGWNYVARWGNRSSKDVAKTWNWMNRQTTRAAQRMFQKHKRTFKAGYKVIEDQTKTWKDLTSGHWDRLAGDTQRTANDMNKFHQRLFKDMYNKLNDLTDGRLGDMVKSWQDKMSSIDDTVANAKQAIHTHFVDLVRGIIKPFNDMLADLQKGINWVLDKLGASKIGGSWQVPMPSYATGTRDAHPGGFAKVNDGKTDHYRELYRLPNGAVGMFPAVRNMVVPLPKGTSVLDGERSYALMRMMGKIPHYADGIGALSDMFSNIINTTGDALDGMMEEADKIIAHPIEFMEGVFKKFVQVSTPVKFASDLVTYVPKYIAKQMADWIKKQFATLTNPGGAGVERWRPYIIRAFHQLGVEPVAWKVEKLLRQIQTESGGNPLAFQHGYVDANTGGNEARGLLQFAGSTWAADALPGHTDWKNGYNEILAAIHVLEQGGEGGWGNVGNGHGWENGGLINKHGMYEVGEYNRPEMIVPLDISKRSRAYQLLGEIVTRFHAEEPTHSNQVDNSEDHKELRELNAKFDQLLGKFEQLLGLSIDQVSAIKAQGSFDTKQFYKKQARDAAMRSFS</sequence>
<keyword evidence="1" id="KW-1188">Viral release from host cell</keyword>
<dbReference type="Gene3D" id="1.10.530.10">
    <property type="match status" value="1"/>
</dbReference>
<comment type="caution">
    <text evidence="4">The sequence shown here is derived from an EMBL/GenBank/DDBJ whole genome shotgun (WGS) entry which is preliminary data.</text>
</comment>
<dbReference type="Pfam" id="PF10145">
    <property type="entry name" value="PhageMin_Tail"/>
    <property type="match status" value="1"/>
</dbReference>
<dbReference type="Proteomes" id="UP000544052">
    <property type="component" value="Unassembled WGS sequence"/>
</dbReference>
<protein>
    <submittedName>
        <fullName evidence="4">Phage tail tape measure protein</fullName>
    </submittedName>
</protein>
<evidence type="ECO:0000313" key="5">
    <source>
        <dbReference type="Proteomes" id="UP000544052"/>
    </source>
</evidence>
<feature type="coiled-coil region" evidence="2">
    <location>
        <begin position="57"/>
        <end position="119"/>
    </location>
</feature>
<dbReference type="InterPro" id="IPR023346">
    <property type="entry name" value="Lysozyme-like_dom_sf"/>
</dbReference>
<evidence type="ECO:0000256" key="2">
    <source>
        <dbReference type="SAM" id="Coils"/>
    </source>
</evidence>
<accession>A0ABR6E979</accession>
<keyword evidence="5" id="KW-1185">Reference proteome</keyword>
<dbReference type="PANTHER" id="PTHR37813">
    <property type="entry name" value="FELS-2 PROPHAGE PROTEIN"/>
    <property type="match status" value="1"/>
</dbReference>
<gene>
    <name evidence="4" type="ORF">H5R64_07725</name>
</gene>
<feature type="domain" description="Phage tail tape measure protein" evidence="3">
    <location>
        <begin position="322"/>
        <end position="524"/>
    </location>
</feature>
<evidence type="ECO:0000259" key="3">
    <source>
        <dbReference type="Pfam" id="PF10145"/>
    </source>
</evidence>